<organism evidence="1 2">
    <name type="scientific">Larinioides sclopetarius</name>
    <dbReference type="NCBI Taxonomy" id="280406"/>
    <lineage>
        <taxon>Eukaryota</taxon>
        <taxon>Metazoa</taxon>
        <taxon>Ecdysozoa</taxon>
        <taxon>Arthropoda</taxon>
        <taxon>Chelicerata</taxon>
        <taxon>Arachnida</taxon>
        <taxon>Araneae</taxon>
        <taxon>Araneomorphae</taxon>
        <taxon>Entelegynae</taxon>
        <taxon>Araneoidea</taxon>
        <taxon>Araneidae</taxon>
        <taxon>Larinioides</taxon>
    </lineage>
</organism>
<dbReference type="AlphaFoldDB" id="A0AAV2A8I6"/>
<accession>A0AAV2A8I6</accession>
<evidence type="ECO:0000313" key="2">
    <source>
        <dbReference type="Proteomes" id="UP001497382"/>
    </source>
</evidence>
<dbReference type="EMBL" id="CAXIEN010000130">
    <property type="protein sequence ID" value="CAL1280321.1"/>
    <property type="molecule type" value="Genomic_DNA"/>
</dbReference>
<name>A0AAV2A8I6_9ARAC</name>
<keyword evidence="2" id="KW-1185">Reference proteome</keyword>
<comment type="caution">
    <text evidence="1">The sequence shown here is derived from an EMBL/GenBank/DDBJ whole genome shotgun (WGS) entry which is preliminary data.</text>
</comment>
<proteinExistence type="predicted"/>
<gene>
    <name evidence="1" type="ORF">LARSCL_LOCUS10897</name>
</gene>
<sequence length="58" mass="7098">MEGINYCYFQHFKDLQWINFHNLIMFKTNVVFHSDKFLRLSYWQSDTRRSSAASFKAE</sequence>
<evidence type="ECO:0000313" key="1">
    <source>
        <dbReference type="EMBL" id="CAL1280321.1"/>
    </source>
</evidence>
<dbReference type="Proteomes" id="UP001497382">
    <property type="component" value="Unassembled WGS sequence"/>
</dbReference>
<reference evidence="1 2" key="1">
    <citation type="submission" date="2024-04" db="EMBL/GenBank/DDBJ databases">
        <authorList>
            <person name="Rising A."/>
            <person name="Reimegard J."/>
            <person name="Sonavane S."/>
            <person name="Akerstrom W."/>
            <person name="Nylinder S."/>
            <person name="Hedman E."/>
            <person name="Kallberg Y."/>
        </authorList>
    </citation>
    <scope>NUCLEOTIDE SEQUENCE [LARGE SCALE GENOMIC DNA]</scope>
</reference>
<protein>
    <submittedName>
        <fullName evidence="1">Uncharacterized protein</fullName>
    </submittedName>
</protein>